<dbReference type="GeneID" id="94289082"/>
<name>A0A836L8A5_9TRYP</name>
<protein>
    <recommendedName>
        <fullName evidence="8">Anaphase-promoting complex subunit 1</fullName>
    </recommendedName>
</protein>
<dbReference type="Proteomes" id="UP000674318">
    <property type="component" value="Unassembled WGS sequence"/>
</dbReference>
<feature type="compositionally biased region" description="Polar residues" evidence="5">
    <location>
        <begin position="259"/>
        <end position="269"/>
    </location>
</feature>
<proteinExistence type="inferred from homology"/>
<comment type="similarity">
    <text evidence="1">Belongs to the APC1 family.</text>
</comment>
<evidence type="ECO:0000256" key="4">
    <source>
        <dbReference type="ARBA" id="ARBA00023306"/>
    </source>
</evidence>
<dbReference type="EMBL" id="JAFJZO010000030">
    <property type="protein sequence ID" value="KAG5498695.1"/>
    <property type="molecule type" value="Genomic_DNA"/>
</dbReference>
<dbReference type="InterPro" id="IPR024990">
    <property type="entry name" value="Apc1"/>
</dbReference>
<dbReference type="KEGG" id="phet:94289082"/>
<organism evidence="6 7">
    <name type="scientific">Porcisia hertigi</name>
    <dbReference type="NCBI Taxonomy" id="2761500"/>
    <lineage>
        <taxon>Eukaryota</taxon>
        <taxon>Discoba</taxon>
        <taxon>Euglenozoa</taxon>
        <taxon>Kinetoplastea</taxon>
        <taxon>Metakinetoplastina</taxon>
        <taxon>Trypanosomatida</taxon>
        <taxon>Trypanosomatidae</taxon>
        <taxon>Leishmaniinae</taxon>
        <taxon>Porcisia</taxon>
    </lineage>
</organism>
<dbReference type="OrthoDB" id="271539at2759"/>
<evidence type="ECO:0000313" key="7">
    <source>
        <dbReference type="Proteomes" id="UP000674318"/>
    </source>
</evidence>
<dbReference type="PANTHER" id="PTHR12827:SF3">
    <property type="entry name" value="ANAPHASE-PROMOTING COMPLEX SUBUNIT 1"/>
    <property type="match status" value="1"/>
</dbReference>
<dbReference type="GO" id="GO:0031145">
    <property type="term" value="P:anaphase-promoting complex-dependent catabolic process"/>
    <property type="evidence" value="ECO:0007669"/>
    <property type="project" value="TreeGrafter"/>
</dbReference>
<dbReference type="GO" id="GO:0060090">
    <property type="term" value="F:molecular adaptor activity"/>
    <property type="evidence" value="ECO:0007669"/>
    <property type="project" value="TreeGrafter"/>
</dbReference>
<evidence type="ECO:0000256" key="3">
    <source>
        <dbReference type="ARBA" id="ARBA00022776"/>
    </source>
</evidence>
<reference evidence="6 7" key="1">
    <citation type="submission" date="2021-02" db="EMBL/GenBank/DDBJ databases">
        <title>Porcisia hertigi Genome sequencing and assembly.</title>
        <authorList>
            <person name="Almutairi H."/>
            <person name="Gatherer D."/>
        </authorList>
    </citation>
    <scope>NUCLEOTIDE SEQUENCE [LARGE SCALE GENOMIC DNA]</scope>
    <source>
        <strain evidence="6 7">C119</strain>
    </source>
</reference>
<sequence length="2152" mass="232250">MSLSPYTIEVGPCQADGRRDVFLYFQRRLCFSTTHRGITRVCLVKWPARSCVRHTSDTNDIDETEALRTQRTEQVYQTLLEYGNPHGPTRLPQWRCSGHDAGTIDNNARSPLEEYLCVFHREELADQHGRYTFVQPHTICSAYRIADSTSLELVLHNVTPTDISAAATGVFVRGSRQSNKALPPSTPIEYQSVQYKPASNLWWMGAPLSLKPVYVAVSLGPQVNAAGSAPMDDGGKASGPPAEGIAAARSKHSEKASGETLTRLVSSPISVGGHDAPAQRHGGDNGCSSRHSDPEGRTAQGQFEFSPSPPSSPNISWPGPSATRPPEGQGPQAAAAASPPPAPSASPPLVSNAPTRYIPVEATVLVQLEIFDSPTSRAACASLLTVVRTGDCELGLATTTPQYPLDCMLWQWWPHRVRLPPLTSGNAALSAVASPHASLDRYVIFLYDSHQGNVFVLRTPHLRSGAGDFELLFSFPYGSLPFVLPCLRAPHPAPIAVCNYPRPNCISVYDVVALLASPAATTVAMELDLEMYQAHHPAFFGKLCTSSKANGSVFHGERAVLSTNGTSLNGAVAALSHPTDGVQNAKERSFIAASWRADAINGVSHSVQSILYHYQNCLVVQYNWPGGSAQPPRMEGVGITSGGSASPLCSYSSGGEGVQGSRSLYRRRRRCESTVSYTVEFPAITLDKDPLLVFVLEALSAAAGPRAVAALEYALLTELWRCKCGAAVAVDAFDLCAGLLQRIYRGWSSDSDPALASTGARQPLQLTEQDAEVAPHVFVDPSTVTIQQVRRAVARSRTTHALPYCQNERQVGVSSATHSTASVHQGAIGACAWTRQERALALVALHLLFEACRAQENLWSLLPRLAIVNRGLSEALRWPSYVEYYDTVIPSSFPALSSPSLGPPTHEFTALLPEQLLRQRFDSVGRVSNSPAPRTGGGLSVAAVAAEFVCGDAPALFSTLSFTAVRCTVPAGIAGPYGTWPLLTCLPDTHPISVANHLVALYGDIYSVSTGSLFPTQGGTSAGNCRGSDVAAPHSEAAWWRRICELVLRQRISPRVIPQVLNATAAYPLLEALAMGRERAESTLPSTLVELVGRLDRCPPTSRTAQILSAGQHILETAEANAVAHQFRVALSDDDGVSVRPDFRRTWKDSRLDMVQNLFNTVAPISLSGFEDRPEELTGALELLSCRAQAMPLGRGMLTMCTQSFKVQDSIPIAPLNLNGYTNDGISVASKVSDDLMWPLFHNGCAAGLRFLPLPPVFFTASGEAPRASQDILGDAQTRGAATFPPGNVSQSITKQWVMYQTKNIGNPASRAGLLLATGILGHLTVLQRTDIFYLLISRHEQYVWREATTMAVMLGLSCSFCGTGNEAVFRCLSVHVQSLNPSAEDIEVSLDVQTAALASMGLLCQRMPSNSFLVEVLLTELSRMPTDEHCTKREGYVLGAAFGLGQLLLGAGQSQGVQHIENRLLAIMRGAPRSATVSTRDGVDHFEEAMGSGEAGFFFARALLTQGKREATYNTCASVYEGDYYNVFVSGPAATVALGMMYLKTDNAFIASKITPPDRRAAMQKLTPLMCHLRSMMTSLIAWSAIEPTRTWLYNQLPSSLLELTKVPLPPLATQQMNFLLMNLAHCIAGHVMAVGLRFAGTMDSAARDLIFAELQGFLAAQIGSTKVAIPAVQRATGAYETCLLTCANALSLVMAGTGDLEALALLLQLHRRTNVSYGSHLAISMSIGLLFLGSGRLTLCNDITAVAALLMAFYPVWPKDAEDNTCHLQALRHLYGLAVVPRVMEAVDAVSHQPVSVPVRIVLRKGSDPEMNGGGGLQTSSSSAALPATAERVDDAKRVLHCVTPCLYPPVDMIERVEVRSSKYYPLVFYSTSRELTQSASMLFRVMAKESGTALVHGRGGLHALGTRTPIESTLLSWLHRLFRQSSTTITEGLTIIDNLKLVLRVQRLLLSRTTGGGAMLLSADFGEAMMETMERRYSFIFLHGSPSDVEHASSGPRHPLHQLIVERKSRTDVIQSIAHHPHGTVAFPCDFTALAACCVSPDIQLGGTELRRTVSAEEDMHTAIDLGALTRWVIEALHYYGIGQREVELLRQAFMSLSTPLGDGPMGSSRGVSSSVQRLTTLLRLQAATLLPLSTLEKIWGCCFEWKAS</sequence>
<keyword evidence="2" id="KW-0132">Cell division</keyword>
<dbReference type="PANTHER" id="PTHR12827">
    <property type="entry name" value="MEIOTIC CHECKPOINT REGULATOR TSG24 FAMILY MEMBER"/>
    <property type="match status" value="1"/>
</dbReference>
<feature type="region of interest" description="Disordered" evidence="5">
    <location>
        <begin position="228"/>
        <end position="350"/>
    </location>
</feature>
<keyword evidence="4" id="KW-0131">Cell cycle</keyword>
<dbReference type="InterPro" id="IPR011989">
    <property type="entry name" value="ARM-like"/>
</dbReference>
<dbReference type="GO" id="GO:0070979">
    <property type="term" value="P:protein K11-linked ubiquitination"/>
    <property type="evidence" value="ECO:0007669"/>
    <property type="project" value="TreeGrafter"/>
</dbReference>
<dbReference type="GO" id="GO:0051301">
    <property type="term" value="P:cell division"/>
    <property type="evidence" value="ECO:0007669"/>
    <property type="project" value="UniProtKB-KW"/>
</dbReference>
<comment type="caution">
    <text evidence="6">The sequence shown here is derived from an EMBL/GenBank/DDBJ whole genome shotgun (WGS) entry which is preliminary data.</text>
</comment>
<accession>A0A836L8A5</accession>
<evidence type="ECO:0000313" key="6">
    <source>
        <dbReference type="EMBL" id="KAG5498695.1"/>
    </source>
</evidence>
<evidence type="ECO:0008006" key="8">
    <source>
        <dbReference type="Google" id="ProtNLM"/>
    </source>
</evidence>
<evidence type="ECO:0000256" key="2">
    <source>
        <dbReference type="ARBA" id="ARBA00022618"/>
    </source>
</evidence>
<gene>
    <name evidence="6" type="ORF">JKF63_02982</name>
</gene>
<keyword evidence="7" id="KW-1185">Reference proteome</keyword>
<dbReference type="GO" id="GO:0005680">
    <property type="term" value="C:anaphase-promoting complex"/>
    <property type="evidence" value="ECO:0007669"/>
    <property type="project" value="InterPro"/>
</dbReference>
<keyword evidence="3" id="KW-0498">Mitosis</keyword>
<dbReference type="RefSeq" id="XP_067755449.1">
    <property type="nucleotide sequence ID" value="XM_067899005.1"/>
</dbReference>
<dbReference type="Gene3D" id="1.25.10.10">
    <property type="entry name" value="Leucine-rich Repeat Variant"/>
    <property type="match status" value="2"/>
</dbReference>
<evidence type="ECO:0000256" key="5">
    <source>
        <dbReference type="SAM" id="MobiDB-lite"/>
    </source>
</evidence>
<dbReference type="GO" id="GO:0007091">
    <property type="term" value="P:metaphase/anaphase transition of mitotic cell cycle"/>
    <property type="evidence" value="ECO:0007669"/>
    <property type="project" value="TreeGrafter"/>
</dbReference>
<evidence type="ECO:0000256" key="1">
    <source>
        <dbReference type="ARBA" id="ARBA00010547"/>
    </source>
</evidence>